<dbReference type="CDD" id="cd00082">
    <property type="entry name" value="HisKA"/>
    <property type="match status" value="1"/>
</dbReference>
<dbReference type="HOGENOM" id="CLU_000445_114_15_7"/>
<dbReference type="InterPro" id="IPR013655">
    <property type="entry name" value="PAS_fold_3"/>
</dbReference>
<dbReference type="SMART" id="SM00091">
    <property type="entry name" value="PAS"/>
    <property type="match status" value="3"/>
</dbReference>
<dbReference type="KEGG" id="daf:Desaf_3397"/>
<dbReference type="InterPro" id="IPR003594">
    <property type="entry name" value="HATPase_dom"/>
</dbReference>
<dbReference type="Pfam" id="PF08447">
    <property type="entry name" value="PAS_3"/>
    <property type="match status" value="2"/>
</dbReference>
<dbReference type="GO" id="GO:0000155">
    <property type="term" value="F:phosphorelay sensor kinase activity"/>
    <property type="evidence" value="ECO:0007669"/>
    <property type="project" value="InterPro"/>
</dbReference>
<sequence length="842" mass="93709">MNLIAMSKDELAEALQHAQEQNARLQERLAEAEKSERLLKSILEYIPGGLIYAEAPDVSIRAVSRYGQQLIGRQLESIEGRTGPEIQESWKLLHPDGVTQAEHEELPLVRAVAKGEDVREEEWVLFRPDGEKIPILIHAGPVRDEQGTIIGGLASLIGMEKRRQIEERLRESEKRFRLAISAARMGAYSRNLQTGQDHWSPEFLAIYGLGPDEPLPFLDGIPAAVHPEDRPRVLAEARVFFGRTVEQEFCNEHRIVRSNGEIRWVMILGKMEFDLAGKPHVIYGLGMDVTERKQAEEALQQAKEKAEQQANELREALQRLSESEQRYRVMGETIPYGVWMCDPNGKATYVSPSFCKLLDMTLEEQNDFGWTHRLVPEDVDPMMDKWIGCCCTGKPWEHEHRIVAKDGGIRTVLSKGLPIRHENGKIACWVGVNLDITERKMMEEDLRQAKQAAEAANQAKSEFLASMSHEIRTPMNGIIGLTELALMQEPKAKIRDYLQMVKQSANSLLDIINDILDLSKIEAGRVELEHADFDLRDMLDSLFETMRIGAERKGLSFSTAIDPGVPDWIKGDEGRLRQIFVNLIGNAIKYTEAGQVSVRVGVEDGRGAQDAGGRNTPERVCLVASVKDTGGGIPKDKLGRIFEPFDTGARSAKYDGTGLGLAITKRLVELMGGRITVQSELGRGSTFSFSAALEAASEAAASEGFGHAAVRPGARTLRILLAEDNEINRFLAVELLKGLGHEVTTVQDGRQALEILSKERFDLVLMDVQMPQMHGDEVTRRIRAGEAGDPHVPIVALTAYALKGDRERFLAAGMDDYLSKPIDMQELERVLKRIGAVGKGTE</sequence>
<feature type="coiled-coil region" evidence="12">
    <location>
        <begin position="289"/>
        <end position="330"/>
    </location>
</feature>
<dbReference type="PROSITE" id="PS50110">
    <property type="entry name" value="RESPONSE_REGULATORY"/>
    <property type="match status" value="1"/>
</dbReference>
<dbReference type="SUPFAM" id="SSF55874">
    <property type="entry name" value="ATPase domain of HSP90 chaperone/DNA topoisomerase II/histidine kinase"/>
    <property type="match status" value="1"/>
</dbReference>
<evidence type="ECO:0000256" key="6">
    <source>
        <dbReference type="ARBA" id="ARBA00022777"/>
    </source>
</evidence>
<dbReference type="InterPro" id="IPR001610">
    <property type="entry name" value="PAC"/>
</dbReference>
<evidence type="ECO:0000313" key="17">
    <source>
        <dbReference type="EMBL" id="EGJ51683.1"/>
    </source>
</evidence>
<dbReference type="Gene3D" id="3.30.450.20">
    <property type="entry name" value="PAS domain"/>
    <property type="match status" value="3"/>
</dbReference>
<feature type="modified residue" description="4-aspartylphosphate" evidence="11">
    <location>
        <position position="767"/>
    </location>
</feature>
<dbReference type="InterPro" id="IPR036097">
    <property type="entry name" value="HisK_dim/P_sf"/>
</dbReference>
<dbReference type="PROSITE" id="PS50113">
    <property type="entry name" value="PAC"/>
    <property type="match status" value="3"/>
</dbReference>
<dbReference type="PROSITE" id="PS50109">
    <property type="entry name" value="HIS_KIN"/>
    <property type="match status" value="1"/>
</dbReference>
<dbReference type="InterPro" id="IPR003661">
    <property type="entry name" value="HisK_dim/P_dom"/>
</dbReference>
<evidence type="ECO:0000259" key="14">
    <source>
        <dbReference type="PROSITE" id="PS50110"/>
    </source>
</evidence>
<keyword evidence="7" id="KW-0067">ATP-binding</keyword>
<reference evidence="17 18" key="1">
    <citation type="journal article" date="2011" name="J. Bacteriol.">
        <title>Genome sequence of the mercury-methylating and pleomorphic Desulfovibrio africanus Strain Walvis Bay.</title>
        <authorList>
            <person name="Brown S.D."/>
            <person name="Wall J.D."/>
            <person name="Kucken A.M."/>
            <person name="Gilmour C.C."/>
            <person name="Podar M."/>
            <person name="Brandt C.C."/>
            <person name="Teshima H."/>
            <person name="Detter J.C."/>
            <person name="Han C.S."/>
            <person name="Land M.L."/>
            <person name="Lucas S."/>
            <person name="Han J."/>
            <person name="Pennacchio L."/>
            <person name="Nolan M."/>
            <person name="Pitluck S."/>
            <person name="Woyke T."/>
            <person name="Goodwin L."/>
            <person name="Palumbo A.V."/>
            <person name="Elias D.A."/>
        </authorList>
    </citation>
    <scope>NUCLEOTIDE SEQUENCE [LARGE SCALE GENOMIC DNA]</scope>
    <source>
        <strain evidence="17 18">Walvis Bay</strain>
    </source>
</reference>
<evidence type="ECO:0000256" key="5">
    <source>
        <dbReference type="ARBA" id="ARBA00022741"/>
    </source>
</evidence>
<dbReference type="InterPro" id="IPR001789">
    <property type="entry name" value="Sig_transdc_resp-reg_receiver"/>
</dbReference>
<feature type="domain" description="PAS" evidence="15">
    <location>
        <begin position="323"/>
        <end position="364"/>
    </location>
</feature>
<evidence type="ECO:0000259" key="13">
    <source>
        <dbReference type="PROSITE" id="PS50109"/>
    </source>
</evidence>
<dbReference type="FunFam" id="1.10.287.130:FF:000002">
    <property type="entry name" value="Two-component osmosensing histidine kinase"/>
    <property type="match status" value="1"/>
</dbReference>
<dbReference type="InterPro" id="IPR005467">
    <property type="entry name" value="His_kinase_dom"/>
</dbReference>
<dbReference type="InterPro" id="IPR036890">
    <property type="entry name" value="HATPase_C_sf"/>
</dbReference>
<dbReference type="Pfam" id="PF02518">
    <property type="entry name" value="HATPase_c"/>
    <property type="match status" value="1"/>
</dbReference>
<protein>
    <recommendedName>
        <fullName evidence="10">Sensory/regulatory protein RpfC</fullName>
        <ecNumber evidence="2">2.7.13.3</ecNumber>
    </recommendedName>
</protein>
<evidence type="ECO:0000313" key="18">
    <source>
        <dbReference type="Proteomes" id="UP000007844"/>
    </source>
</evidence>
<evidence type="ECO:0000256" key="10">
    <source>
        <dbReference type="ARBA" id="ARBA00068150"/>
    </source>
</evidence>
<dbReference type="SMART" id="SM00387">
    <property type="entry name" value="HATPase_c"/>
    <property type="match status" value="1"/>
</dbReference>
<evidence type="ECO:0000256" key="4">
    <source>
        <dbReference type="ARBA" id="ARBA00022679"/>
    </source>
</evidence>
<keyword evidence="3 11" id="KW-0597">Phosphoprotein</keyword>
<organism evidence="17 18">
    <name type="scientific">Desulfocurvibacter africanus subsp. africanus str. Walvis Bay</name>
    <dbReference type="NCBI Taxonomy" id="690850"/>
    <lineage>
        <taxon>Bacteria</taxon>
        <taxon>Pseudomonadati</taxon>
        <taxon>Thermodesulfobacteriota</taxon>
        <taxon>Desulfovibrionia</taxon>
        <taxon>Desulfovibrionales</taxon>
        <taxon>Desulfovibrionaceae</taxon>
        <taxon>Desulfocurvibacter</taxon>
    </lineage>
</organism>
<dbReference type="Gene3D" id="3.40.50.2300">
    <property type="match status" value="1"/>
</dbReference>
<dbReference type="Proteomes" id="UP000007844">
    <property type="component" value="Chromosome"/>
</dbReference>
<dbReference type="PANTHER" id="PTHR45339">
    <property type="entry name" value="HYBRID SIGNAL TRANSDUCTION HISTIDINE KINASE J"/>
    <property type="match status" value="1"/>
</dbReference>
<dbReference type="STRING" id="690850.Desaf_3397"/>
<evidence type="ECO:0000256" key="7">
    <source>
        <dbReference type="ARBA" id="ARBA00022840"/>
    </source>
</evidence>
<keyword evidence="6 17" id="KW-0418">Kinase</keyword>
<feature type="domain" description="Response regulatory" evidence="14">
    <location>
        <begin position="718"/>
        <end position="835"/>
    </location>
</feature>
<dbReference type="Pfam" id="PF00512">
    <property type="entry name" value="HisKA"/>
    <property type="match status" value="1"/>
</dbReference>
<dbReference type="SUPFAM" id="SSF52172">
    <property type="entry name" value="CheY-like"/>
    <property type="match status" value="1"/>
</dbReference>
<dbReference type="CDD" id="cd16922">
    <property type="entry name" value="HATPase_EvgS-ArcB-TorS-like"/>
    <property type="match status" value="1"/>
</dbReference>
<feature type="domain" description="Histidine kinase" evidence="13">
    <location>
        <begin position="466"/>
        <end position="695"/>
    </location>
</feature>
<dbReference type="InterPro" id="IPR000014">
    <property type="entry name" value="PAS"/>
</dbReference>
<keyword evidence="8" id="KW-0902">Two-component regulatory system</keyword>
<dbReference type="Gene3D" id="3.30.565.10">
    <property type="entry name" value="Histidine kinase-like ATPase, C-terminal domain"/>
    <property type="match status" value="1"/>
</dbReference>
<evidence type="ECO:0000256" key="2">
    <source>
        <dbReference type="ARBA" id="ARBA00012438"/>
    </source>
</evidence>
<dbReference type="SMART" id="SM00448">
    <property type="entry name" value="REC"/>
    <property type="match status" value="1"/>
</dbReference>
<dbReference type="InterPro" id="IPR004358">
    <property type="entry name" value="Sig_transdc_His_kin-like_C"/>
</dbReference>
<dbReference type="InterPro" id="IPR011006">
    <property type="entry name" value="CheY-like_superfamily"/>
</dbReference>
<evidence type="ECO:0000256" key="8">
    <source>
        <dbReference type="ARBA" id="ARBA00023012"/>
    </source>
</evidence>
<dbReference type="InterPro" id="IPR013656">
    <property type="entry name" value="PAS_4"/>
</dbReference>
<feature type="domain" description="PAC" evidence="16">
    <location>
        <begin position="396"/>
        <end position="448"/>
    </location>
</feature>
<dbReference type="NCBIfam" id="TIGR00229">
    <property type="entry name" value="sensory_box"/>
    <property type="match status" value="3"/>
</dbReference>
<dbReference type="InterPro" id="IPR035965">
    <property type="entry name" value="PAS-like_dom_sf"/>
</dbReference>
<dbReference type="AlphaFoldDB" id="F3YWV9"/>
<dbReference type="SUPFAM" id="SSF55785">
    <property type="entry name" value="PYP-like sensor domain (PAS domain)"/>
    <property type="match status" value="3"/>
</dbReference>
<dbReference type="PRINTS" id="PR00344">
    <property type="entry name" value="BCTRLSENSOR"/>
</dbReference>
<evidence type="ECO:0000256" key="1">
    <source>
        <dbReference type="ARBA" id="ARBA00000085"/>
    </source>
</evidence>
<evidence type="ECO:0000256" key="12">
    <source>
        <dbReference type="SAM" id="Coils"/>
    </source>
</evidence>
<feature type="domain" description="PAC" evidence="16">
    <location>
        <begin position="249"/>
        <end position="301"/>
    </location>
</feature>
<feature type="domain" description="PAC" evidence="16">
    <location>
        <begin position="119"/>
        <end position="171"/>
    </location>
</feature>
<dbReference type="Pfam" id="PF00072">
    <property type="entry name" value="Response_reg"/>
    <property type="match status" value="1"/>
</dbReference>
<dbReference type="GO" id="GO:0005524">
    <property type="term" value="F:ATP binding"/>
    <property type="evidence" value="ECO:0007669"/>
    <property type="project" value="UniProtKB-KW"/>
</dbReference>
<keyword evidence="12" id="KW-0175">Coiled coil</keyword>
<accession>F3YWV9</accession>
<dbReference type="Gene3D" id="1.10.287.130">
    <property type="match status" value="1"/>
</dbReference>
<dbReference type="CDD" id="cd00130">
    <property type="entry name" value="PAS"/>
    <property type="match status" value="2"/>
</dbReference>
<dbReference type="PANTHER" id="PTHR45339:SF1">
    <property type="entry name" value="HYBRID SIGNAL TRANSDUCTION HISTIDINE KINASE J"/>
    <property type="match status" value="1"/>
</dbReference>
<comment type="catalytic activity">
    <reaction evidence="1">
        <text>ATP + protein L-histidine = ADP + protein N-phospho-L-histidine.</text>
        <dbReference type="EC" id="2.7.13.3"/>
    </reaction>
</comment>
<keyword evidence="18" id="KW-1185">Reference proteome</keyword>
<keyword evidence="4" id="KW-0808">Transferase</keyword>
<dbReference type="CDD" id="cd17546">
    <property type="entry name" value="REC_hyHK_CKI1_RcsC-like"/>
    <property type="match status" value="1"/>
</dbReference>
<evidence type="ECO:0000256" key="11">
    <source>
        <dbReference type="PROSITE-ProRule" id="PRU00169"/>
    </source>
</evidence>
<proteinExistence type="predicted"/>
<evidence type="ECO:0000259" key="16">
    <source>
        <dbReference type="PROSITE" id="PS50113"/>
    </source>
</evidence>
<dbReference type="SMART" id="SM00086">
    <property type="entry name" value="PAC"/>
    <property type="match status" value="3"/>
</dbReference>
<dbReference type="Pfam" id="PF08448">
    <property type="entry name" value="PAS_4"/>
    <property type="match status" value="1"/>
</dbReference>
<dbReference type="EC" id="2.7.13.3" evidence="2"/>
<gene>
    <name evidence="17" type="ORF">Desaf_3397</name>
</gene>
<dbReference type="SUPFAM" id="SSF47384">
    <property type="entry name" value="Homodimeric domain of signal transducing histidine kinase"/>
    <property type="match status" value="1"/>
</dbReference>
<feature type="coiled-coil region" evidence="12">
    <location>
        <begin position="8"/>
        <end position="42"/>
    </location>
</feature>
<dbReference type="eggNOG" id="COG5002">
    <property type="taxonomic scope" value="Bacteria"/>
</dbReference>
<dbReference type="InterPro" id="IPR000700">
    <property type="entry name" value="PAS-assoc_C"/>
</dbReference>
<evidence type="ECO:0000256" key="9">
    <source>
        <dbReference type="ARBA" id="ARBA00064003"/>
    </source>
</evidence>
<dbReference type="Gene3D" id="2.10.70.100">
    <property type="match status" value="1"/>
</dbReference>
<keyword evidence="5" id="KW-0547">Nucleotide-binding</keyword>
<evidence type="ECO:0000256" key="3">
    <source>
        <dbReference type="ARBA" id="ARBA00022553"/>
    </source>
</evidence>
<dbReference type="PROSITE" id="PS50112">
    <property type="entry name" value="PAS"/>
    <property type="match status" value="1"/>
</dbReference>
<dbReference type="EMBL" id="CP003221">
    <property type="protein sequence ID" value="EGJ51683.1"/>
    <property type="molecule type" value="Genomic_DNA"/>
</dbReference>
<dbReference type="FunFam" id="3.30.565.10:FF:000010">
    <property type="entry name" value="Sensor histidine kinase RcsC"/>
    <property type="match status" value="1"/>
</dbReference>
<name>F3YWV9_DESAF</name>
<evidence type="ECO:0000259" key="15">
    <source>
        <dbReference type="PROSITE" id="PS50112"/>
    </source>
</evidence>
<dbReference type="SMART" id="SM00388">
    <property type="entry name" value="HisKA"/>
    <property type="match status" value="1"/>
</dbReference>
<comment type="subunit">
    <text evidence="9">At low DSF concentrations, interacts with RpfF.</text>
</comment>